<evidence type="ECO:0000313" key="1">
    <source>
        <dbReference type="EMBL" id="CAH3124162.1"/>
    </source>
</evidence>
<keyword evidence="2" id="KW-1185">Reference proteome</keyword>
<gene>
    <name evidence="1" type="ORF">PMEA_00011122</name>
</gene>
<dbReference type="AlphaFoldDB" id="A0AAU9WSD8"/>
<reference evidence="1 2" key="1">
    <citation type="submission" date="2022-05" db="EMBL/GenBank/DDBJ databases">
        <authorList>
            <consortium name="Genoscope - CEA"/>
            <person name="William W."/>
        </authorList>
    </citation>
    <scope>NUCLEOTIDE SEQUENCE [LARGE SCALE GENOMIC DNA]</scope>
</reference>
<comment type="caution">
    <text evidence="1">The sequence shown here is derived from an EMBL/GenBank/DDBJ whole genome shotgun (WGS) entry which is preliminary data.</text>
</comment>
<accession>A0AAU9WSD8</accession>
<dbReference type="EMBL" id="CALNXJ010000020">
    <property type="protein sequence ID" value="CAH3124162.1"/>
    <property type="molecule type" value="Genomic_DNA"/>
</dbReference>
<dbReference type="Proteomes" id="UP001159428">
    <property type="component" value="Unassembled WGS sequence"/>
</dbReference>
<organism evidence="1 2">
    <name type="scientific">Pocillopora meandrina</name>
    <dbReference type="NCBI Taxonomy" id="46732"/>
    <lineage>
        <taxon>Eukaryota</taxon>
        <taxon>Metazoa</taxon>
        <taxon>Cnidaria</taxon>
        <taxon>Anthozoa</taxon>
        <taxon>Hexacorallia</taxon>
        <taxon>Scleractinia</taxon>
        <taxon>Astrocoeniina</taxon>
        <taxon>Pocilloporidae</taxon>
        <taxon>Pocillopora</taxon>
    </lineage>
</organism>
<name>A0AAU9WSD8_9CNID</name>
<evidence type="ECO:0008006" key="3">
    <source>
        <dbReference type="Google" id="ProtNLM"/>
    </source>
</evidence>
<sequence length="525" mass="58872">MYIELCVCGDRIMRGGSLRRFKVYVPNEQGGGGLMRWQTPSPYAPPPFIGSWGDPQIGAGVKDMAKDFLKGVTGGLKSSVKKRSLSEVPRGIKRGASQALKNELKRKVAKSITPIQVHVERQSDLTDLSRSFVQLDLGFKTTENASLTACANNVGVMTSPANNIAHTLFKQINFRANGTLLTEQVDMYHLKAFIQTILNYDRNDGETILEPAGWRNEIDSPVTYTAANVKMDDDAYTALSINHQESIKRQRADATEYYAGGKRRILRMKPFIDAFHQGKWIVPKTLLELEFYLNPAALFMNGEANPPSEEIRVNPEDIKLTFFLCLVSLNPAVYMSMMSMMTKTPTKYPMIRTEMRQFPLEINNPFNGKVPKRVIIGILKTTAFNGQYNEDPLAFGKFGVEYIKQIVNGEEYPYETLELNTANGQKDLVGYHRFLDATGCLYRNAGNMVRFKDWGHGKNCTLFAFSNVANGRHDDPVLLPKNEGFINIHIKCAGQASQKTVIVYAEYESIMEIDGIKGATTMEVH</sequence>
<proteinExistence type="predicted"/>
<evidence type="ECO:0000313" key="2">
    <source>
        <dbReference type="Proteomes" id="UP001159428"/>
    </source>
</evidence>
<protein>
    <recommendedName>
        <fullName evidence="3">Capsid protein</fullName>
    </recommendedName>
</protein>